<feature type="domain" description="TauD/TfdA-like" evidence="6">
    <location>
        <begin position="7"/>
        <end position="270"/>
    </location>
</feature>
<dbReference type="PANTHER" id="PTHR30468:SF1">
    <property type="entry name" value="ALPHA-KETOGLUTARATE-DEPENDENT SULFONATE DIOXYGENASE"/>
    <property type="match status" value="1"/>
</dbReference>
<evidence type="ECO:0000256" key="2">
    <source>
        <dbReference type="ARBA" id="ARBA00022723"/>
    </source>
</evidence>
<keyword evidence="2" id="KW-0479">Metal-binding</keyword>
<evidence type="ECO:0000259" key="6">
    <source>
        <dbReference type="Pfam" id="PF02668"/>
    </source>
</evidence>
<dbReference type="InterPro" id="IPR051323">
    <property type="entry name" value="AtsK-like"/>
</dbReference>
<gene>
    <name evidence="7" type="ORF">FOM92_15370</name>
</gene>
<dbReference type="GO" id="GO:0006790">
    <property type="term" value="P:sulfur compound metabolic process"/>
    <property type="evidence" value="ECO:0007669"/>
    <property type="project" value="TreeGrafter"/>
</dbReference>
<protein>
    <submittedName>
        <fullName evidence="7">TauD/TfdA family dioxygenase</fullName>
    </submittedName>
</protein>
<dbReference type="Proteomes" id="UP000320160">
    <property type="component" value="Unassembled WGS sequence"/>
</dbReference>
<keyword evidence="8" id="KW-1185">Reference proteome</keyword>
<organism evidence="7 8">
    <name type="scientific">Sphingorhabdus contaminans</name>
    <dbReference type="NCBI Taxonomy" id="1343899"/>
    <lineage>
        <taxon>Bacteria</taxon>
        <taxon>Pseudomonadati</taxon>
        <taxon>Pseudomonadota</taxon>
        <taxon>Alphaproteobacteria</taxon>
        <taxon>Sphingomonadales</taxon>
        <taxon>Sphingomonadaceae</taxon>
        <taxon>Sphingorhabdus</taxon>
    </lineage>
</organism>
<evidence type="ECO:0000256" key="4">
    <source>
        <dbReference type="ARBA" id="ARBA00023002"/>
    </source>
</evidence>
<dbReference type="Gene3D" id="3.60.130.10">
    <property type="entry name" value="Clavaminate synthase-like"/>
    <property type="match status" value="1"/>
</dbReference>
<proteinExistence type="inferred from homology"/>
<keyword evidence="4" id="KW-0560">Oxidoreductase</keyword>
<name>A0A553WCQ0_9SPHN</name>
<sequence>MSTIELEKMSEHVGTEILGIDLNRASDADIETIKAELANRGLVVFRDQNLDEQAHIDFAKRIGPIVVNNYFPENGKFPEIAEVRKAETQLANIGGGWHTDHSYDQIPAMGSILVARELPPVGGDTLFASMAAAYESLSDGLKKTLESLRAVHTADHIYGPQGFLSNSDQGADLKGRDLKTLAIHPAVIRHPVTGQKLLYVNSAFTTHFEGWTRDESLVLLNYLYAIGMQEEFQCRLQWQPGTVAMWDNRSTWHYALNDYHGHRRLMHRITIDGVPIS</sequence>
<dbReference type="InterPro" id="IPR003819">
    <property type="entry name" value="TauD/TfdA-like"/>
</dbReference>
<dbReference type="AlphaFoldDB" id="A0A553WCQ0"/>
<keyword evidence="5" id="KW-0408">Iron</keyword>
<dbReference type="GO" id="GO:0046872">
    <property type="term" value="F:metal ion binding"/>
    <property type="evidence" value="ECO:0007669"/>
    <property type="project" value="UniProtKB-KW"/>
</dbReference>
<dbReference type="Pfam" id="PF02668">
    <property type="entry name" value="TauD"/>
    <property type="match status" value="1"/>
</dbReference>
<dbReference type="SUPFAM" id="SSF51197">
    <property type="entry name" value="Clavaminate synthase-like"/>
    <property type="match status" value="1"/>
</dbReference>
<evidence type="ECO:0000313" key="7">
    <source>
        <dbReference type="EMBL" id="TSB02463.1"/>
    </source>
</evidence>
<keyword evidence="3 7" id="KW-0223">Dioxygenase</keyword>
<comment type="similarity">
    <text evidence="1">Belongs to the TfdA dioxygenase family.</text>
</comment>
<dbReference type="InterPro" id="IPR042098">
    <property type="entry name" value="TauD-like_sf"/>
</dbReference>
<dbReference type="PANTHER" id="PTHR30468">
    <property type="entry name" value="ALPHA-KETOGLUTARATE-DEPENDENT SULFONATE DIOXYGENASE"/>
    <property type="match status" value="1"/>
</dbReference>
<dbReference type="RefSeq" id="WP_143777681.1">
    <property type="nucleotide sequence ID" value="NZ_VKKU01000002.1"/>
</dbReference>
<reference evidence="7 8" key="1">
    <citation type="submission" date="2019-07" db="EMBL/GenBank/DDBJ databases">
        <authorList>
            <person name="Park M."/>
        </authorList>
    </citation>
    <scope>NUCLEOTIDE SEQUENCE [LARGE SCALE GENOMIC DNA]</scope>
    <source>
        <strain evidence="7 8">KCTC32445</strain>
    </source>
</reference>
<comment type="caution">
    <text evidence="7">The sequence shown here is derived from an EMBL/GenBank/DDBJ whole genome shotgun (WGS) entry which is preliminary data.</text>
</comment>
<dbReference type="EMBL" id="VKKU01000002">
    <property type="protein sequence ID" value="TSB02463.1"/>
    <property type="molecule type" value="Genomic_DNA"/>
</dbReference>
<dbReference type="OrthoDB" id="7209371at2"/>
<evidence type="ECO:0000313" key="8">
    <source>
        <dbReference type="Proteomes" id="UP000320160"/>
    </source>
</evidence>
<accession>A0A553WCQ0</accession>
<evidence type="ECO:0000256" key="5">
    <source>
        <dbReference type="ARBA" id="ARBA00023004"/>
    </source>
</evidence>
<dbReference type="GO" id="GO:0000908">
    <property type="term" value="F:taurine dioxygenase activity"/>
    <property type="evidence" value="ECO:0007669"/>
    <property type="project" value="TreeGrafter"/>
</dbReference>
<evidence type="ECO:0000256" key="3">
    <source>
        <dbReference type="ARBA" id="ARBA00022964"/>
    </source>
</evidence>
<dbReference type="GO" id="GO:0005737">
    <property type="term" value="C:cytoplasm"/>
    <property type="evidence" value="ECO:0007669"/>
    <property type="project" value="TreeGrafter"/>
</dbReference>
<evidence type="ECO:0000256" key="1">
    <source>
        <dbReference type="ARBA" id="ARBA00005896"/>
    </source>
</evidence>